<reference evidence="8 9" key="1">
    <citation type="journal article" date="2021" name="Sci. Rep.">
        <title>Genome sequencing of the multicellular alga Astrephomene provides insights into convergent evolution of germ-soma differentiation.</title>
        <authorList>
            <person name="Yamashita S."/>
            <person name="Yamamoto K."/>
            <person name="Matsuzaki R."/>
            <person name="Suzuki S."/>
            <person name="Yamaguchi H."/>
            <person name="Hirooka S."/>
            <person name="Minakuchi Y."/>
            <person name="Miyagishima S."/>
            <person name="Kawachi M."/>
            <person name="Toyoda A."/>
            <person name="Nozaki H."/>
        </authorList>
    </citation>
    <scope>NUCLEOTIDE SEQUENCE [LARGE SCALE GENOMIC DNA]</scope>
    <source>
        <strain evidence="8 9">NIES-4017</strain>
    </source>
</reference>
<evidence type="ECO:0000256" key="5">
    <source>
        <dbReference type="SAM" id="MobiDB-lite"/>
    </source>
</evidence>
<sequence length="498" mass="47718">MSYEDYGYGEEEVDEDFDQIEFRPPPGKPPAAQAGQPSNAPNLDDGPIGVKRARTNDEHHVDVNSPTEYVPDTHDQHNGYQDSYQQPLAKKAAGGAPGSQVAMPSAYNYDSSAAAAAPAASSAPPGNAVLCMCNEAAIKRVSNTGKNPGRAFFKCAKPSSEQCKFFKWEDELDGNGGGAAKGGAGGGGAGGYGAYGSSYGGGTTGAYGSAGGGGGNPYGSNPYAGSQAASSAVGGGYGSYGNGSGARSGSGGGAWGSSGGAEAAGGGVADAGPSGEEFVKCMCGENCPVKTSNSANNPGRQFYACPKMRDDSTRCNFFQWADQVGTGGGAGAGGFGGGGGGGFGPGGGGGGGNCFLCNQPGHFASACPQKAAGGGGGGFGGRSSFGGGGGGGGASGGAPCYLCNQTGHWARDCPSKQGGGGGGGYGGGRGGGAGGPPQSFASRFNREGGSGGGGGGGSYGGGSFGGGSYGGGGGGGGKGNCYKCGQPGHWASNCPNSR</sequence>
<dbReference type="Pfam" id="PF00098">
    <property type="entry name" value="zf-CCHC"/>
    <property type="match status" value="3"/>
</dbReference>
<dbReference type="SMART" id="SM00343">
    <property type="entry name" value="ZnF_C2HC"/>
    <property type="match status" value="3"/>
</dbReference>
<feature type="domain" description="CCHC-type" evidence="6">
    <location>
        <begin position="400"/>
        <end position="415"/>
    </location>
</feature>
<feature type="domain" description="GRF-type" evidence="7">
    <location>
        <begin position="281"/>
        <end position="324"/>
    </location>
</feature>
<evidence type="ECO:0000259" key="6">
    <source>
        <dbReference type="PROSITE" id="PS50158"/>
    </source>
</evidence>
<evidence type="ECO:0000256" key="1">
    <source>
        <dbReference type="ARBA" id="ARBA00022723"/>
    </source>
</evidence>
<gene>
    <name evidence="8" type="ORF">Agub_g15246</name>
</gene>
<dbReference type="AlphaFoldDB" id="A0AAD3E4F4"/>
<evidence type="ECO:0000259" key="7">
    <source>
        <dbReference type="PROSITE" id="PS51999"/>
    </source>
</evidence>
<feature type="region of interest" description="Disordered" evidence="5">
    <location>
        <begin position="414"/>
        <end position="457"/>
    </location>
</feature>
<keyword evidence="2 4" id="KW-0863">Zinc-finger</keyword>
<keyword evidence="3" id="KW-0862">Zinc</keyword>
<organism evidence="8 9">
    <name type="scientific">Astrephomene gubernaculifera</name>
    <dbReference type="NCBI Taxonomy" id="47775"/>
    <lineage>
        <taxon>Eukaryota</taxon>
        <taxon>Viridiplantae</taxon>
        <taxon>Chlorophyta</taxon>
        <taxon>core chlorophytes</taxon>
        <taxon>Chlorophyceae</taxon>
        <taxon>CS clade</taxon>
        <taxon>Chlamydomonadales</taxon>
        <taxon>Astrephomenaceae</taxon>
        <taxon>Astrephomene</taxon>
    </lineage>
</organism>
<dbReference type="PROSITE" id="PS51999">
    <property type="entry name" value="ZF_GRF"/>
    <property type="match status" value="2"/>
</dbReference>
<feature type="domain" description="CCHC-type" evidence="6">
    <location>
        <begin position="481"/>
        <end position="496"/>
    </location>
</feature>
<feature type="region of interest" description="Disordered" evidence="5">
    <location>
        <begin position="248"/>
        <end position="268"/>
    </location>
</feature>
<evidence type="ECO:0000313" key="8">
    <source>
        <dbReference type="EMBL" id="GFR52652.1"/>
    </source>
</evidence>
<dbReference type="InterPro" id="IPR036875">
    <property type="entry name" value="Znf_CCHC_sf"/>
</dbReference>
<feature type="domain" description="CCHC-type" evidence="6">
    <location>
        <begin position="354"/>
        <end position="369"/>
    </location>
</feature>
<evidence type="ECO:0000256" key="4">
    <source>
        <dbReference type="PROSITE-ProRule" id="PRU00047"/>
    </source>
</evidence>
<protein>
    <submittedName>
        <fullName evidence="8">Uncharacterized protein</fullName>
    </submittedName>
</protein>
<accession>A0AAD3E4F4</accession>
<dbReference type="GO" id="GO:0008270">
    <property type="term" value="F:zinc ion binding"/>
    <property type="evidence" value="ECO:0007669"/>
    <property type="project" value="UniProtKB-KW"/>
</dbReference>
<dbReference type="PRINTS" id="PR01228">
    <property type="entry name" value="EGGSHELL"/>
</dbReference>
<proteinExistence type="predicted"/>
<feature type="region of interest" description="Disordered" evidence="5">
    <location>
        <begin position="1"/>
        <end position="81"/>
    </location>
</feature>
<comment type="caution">
    <text evidence="8">The sequence shown here is derived from an EMBL/GenBank/DDBJ whole genome shotgun (WGS) entry which is preliminary data.</text>
</comment>
<dbReference type="PANTHER" id="PTHR33680">
    <property type="entry name" value="OS07G0190500 PROTEIN"/>
    <property type="match status" value="1"/>
</dbReference>
<name>A0AAD3E4F4_9CHLO</name>
<feature type="compositionally biased region" description="Gly residues" evidence="5">
    <location>
        <begin position="417"/>
        <end position="435"/>
    </location>
</feature>
<feature type="compositionally biased region" description="Gly residues" evidence="5">
    <location>
        <begin position="448"/>
        <end position="457"/>
    </location>
</feature>
<keyword evidence="1" id="KW-0479">Metal-binding</keyword>
<evidence type="ECO:0000256" key="3">
    <source>
        <dbReference type="ARBA" id="ARBA00022833"/>
    </source>
</evidence>
<evidence type="ECO:0000256" key="2">
    <source>
        <dbReference type="ARBA" id="ARBA00022771"/>
    </source>
</evidence>
<dbReference type="PANTHER" id="PTHR33680:SF1">
    <property type="entry name" value="OS05G0489500 PROTEIN"/>
    <property type="match status" value="1"/>
</dbReference>
<evidence type="ECO:0000313" key="9">
    <source>
        <dbReference type="Proteomes" id="UP001054857"/>
    </source>
</evidence>
<dbReference type="InterPro" id="IPR001878">
    <property type="entry name" value="Znf_CCHC"/>
</dbReference>
<dbReference type="GO" id="GO:0003676">
    <property type="term" value="F:nucleic acid binding"/>
    <property type="evidence" value="ECO:0007669"/>
    <property type="project" value="InterPro"/>
</dbReference>
<dbReference type="Proteomes" id="UP001054857">
    <property type="component" value="Unassembled WGS sequence"/>
</dbReference>
<dbReference type="PROSITE" id="PS50158">
    <property type="entry name" value="ZF_CCHC"/>
    <property type="match status" value="3"/>
</dbReference>
<dbReference type="Gene3D" id="4.10.60.10">
    <property type="entry name" value="Zinc finger, CCHC-type"/>
    <property type="match status" value="3"/>
</dbReference>
<dbReference type="SUPFAM" id="SSF57756">
    <property type="entry name" value="Retrovirus zinc finger-like domains"/>
    <property type="match status" value="3"/>
</dbReference>
<feature type="domain" description="GRF-type" evidence="7">
    <location>
        <begin position="131"/>
        <end position="172"/>
    </location>
</feature>
<dbReference type="InterPro" id="IPR010666">
    <property type="entry name" value="Znf_GRF"/>
</dbReference>
<keyword evidence="9" id="KW-1185">Reference proteome</keyword>
<dbReference type="EMBL" id="BMAR01000068">
    <property type="protein sequence ID" value="GFR52652.1"/>
    <property type="molecule type" value="Genomic_DNA"/>
</dbReference>
<dbReference type="Pfam" id="PF06839">
    <property type="entry name" value="Zn_ribbon_GRF"/>
    <property type="match status" value="2"/>
</dbReference>
<feature type="compositionally biased region" description="Acidic residues" evidence="5">
    <location>
        <begin position="7"/>
        <end position="19"/>
    </location>
</feature>